<dbReference type="GO" id="GO:0016925">
    <property type="term" value="P:protein sumoylation"/>
    <property type="evidence" value="ECO:0007669"/>
    <property type="project" value="UniProtKB-ARBA"/>
</dbReference>
<feature type="compositionally biased region" description="Polar residues" evidence="5">
    <location>
        <begin position="751"/>
        <end position="766"/>
    </location>
</feature>
<dbReference type="PANTHER" id="PTHR10782">
    <property type="entry name" value="ZINC FINGER MIZ DOMAIN-CONTAINING PROTEIN"/>
    <property type="match status" value="1"/>
</dbReference>
<feature type="region of interest" description="Disordered" evidence="5">
    <location>
        <begin position="456"/>
        <end position="484"/>
    </location>
</feature>
<dbReference type="InterPro" id="IPR004181">
    <property type="entry name" value="Znf_MIZ"/>
</dbReference>
<comment type="caution">
    <text evidence="7">The sequence shown here is derived from an EMBL/GenBank/DDBJ whole genome shotgun (WGS) entry which is preliminary data.</text>
</comment>
<evidence type="ECO:0000256" key="4">
    <source>
        <dbReference type="PROSITE-ProRule" id="PRU00452"/>
    </source>
</evidence>
<dbReference type="GO" id="GO:0008270">
    <property type="term" value="F:zinc ion binding"/>
    <property type="evidence" value="ECO:0007669"/>
    <property type="project" value="UniProtKB-KW"/>
</dbReference>
<evidence type="ECO:0000256" key="1">
    <source>
        <dbReference type="ARBA" id="ARBA00022723"/>
    </source>
</evidence>
<organism evidence="7 8">
    <name type="scientific">Cuscuta australis</name>
    <dbReference type="NCBI Taxonomy" id="267555"/>
    <lineage>
        <taxon>Eukaryota</taxon>
        <taxon>Viridiplantae</taxon>
        <taxon>Streptophyta</taxon>
        <taxon>Embryophyta</taxon>
        <taxon>Tracheophyta</taxon>
        <taxon>Spermatophyta</taxon>
        <taxon>Magnoliopsida</taxon>
        <taxon>eudicotyledons</taxon>
        <taxon>Gunneridae</taxon>
        <taxon>Pentapetalae</taxon>
        <taxon>asterids</taxon>
        <taxon>lamiids</taxon>
        <taxon>Solanales</taxon>
        <taxon>Convolvulaceae</taxon>
        <taxon>Cuscuteae</taxon>
        <taxon>Cuscuta</taxon>
        <taxon>Cuscuta subgen. Grammica</taxon>
        <taxon>Cuscuta sect. Cleistogrammica</taxon>
    </lineage>
</organism>
<dbReference type="GO" id="GO:0061665">
    <property type="term" value="F:SUMO ligase activity"/>
    <property type="evidence" value="ECO:0007669"/>
    <property type="project" value="TreeGrafter"/>
</dbReference>
<dbReference type="PROSITE" id="PS51044">
    <property type="entry name" value="ZF_SP_RING"/>
    <property type="match status" value="1"/>
</dbReference>
<sequence length="915" mass="98262">MTGTALSALGAPFSEHAGAAGNSSNDSYLNSFRISAAAGRLALHVSPQEINNVVEFCQLCLALARGIDRALSSHDIPNKAFELPSLFKQVCRRKGDAFMQAAIMVLMISVKSACQSGWFSEKDSEDLCNLANEVSSSFCSSTNFKCEPSSSLSIISMVMSRFYPQLKLGEIFSFLEVKPGYGTFINDFQISKNVKISPEAKLRLLVVQIDNTETSSCLVNPPLANFLLNGRGVEKRTNTSTDTGPQVPTIVSHMLKYGTNLLQAVGEFNGNYVVTLAFMSMVPTPDPATLPDYVQPAPASQDPDSEIIEGPSRISLNCPISFRRIKIPVKGQSCKHLQCFDYQNFVDINSRRPSWRCPHCNQNVCFTDIRIDQDMAKVLKEVGENITDVILSSDGSWKAIMESDGHTDNSPSNNPKISKDETMHPDSGGIPSFSTDIMDLTDIDDAMDVVRGTGEMDDYKGLQTNNQNQPSRQSSKPTEVNQTSNVGTDFWSGLYLSTFESGTSRSSSNMQQIGVSEPIPTSVTPSPVLTDALIPASVIQGGDSSPNNNLQLQQFHLGNSVGSTNEYGRMPSITRYAVNRAAIAVQALPAQTPSPQQRPRNTNTSPVLNCSSPASQATPVITSSGISNIERQHSFSRSNSNIVQPSHAPSSTLPNKQVEHSFAHKSQQFGAGHKSSAPTPPFRASSGFAAESLNANWQGVMNHQHTPPYTSTQSQQGLSRSPAATASNFSRNNLQNSSQIGVGPARGGGAVSSQHLQPMLTAQKTAQVARPVQLSRPAAPPPASRNADPSSRGVSSLTGGGEQRGGNTVPVDILASTPDKDWRPLGRMRGSLSGRAFSEALEHYIPVQPSTTTTQKAQALKPSLPPNISPQLQALLANRFGGLSSPTMNQQQASSSPSSTQDVPPVLPQHSSKMQ</sequence>
<evidence type="ECO:0000256" key="3">
    <source>
        <dbReference type="ARBA" id="ARBA00022833"/>
    </source>
</evidence>
<feature type="compositionally biased region" description="Polar residues" evidence="5">
    <location>
        <begin position="700"/>
        <end position="740"/>
    </location>
</feature>
<dbReference type="Pfam" id="PF02891">
    <property type="entry name" value="zf-MIZ"/>
    <property type="match status" value="1"/>
</dbReference>
<proteinExistence type="predicted"/>
<dbReference type="Proteomes" id="UP000249390">
    <property type="component" value="Unassembled WGS sequence"/>
</dbReference>
<feature type="region of interest" description="Disordered" evidence="5">
    <location>
        <begin position="878"/>
        <end position="915"/>
    </location>
</feature>
<protein>
    <recommendedName>
        <fullName evidence="6">SP-RING-type domain-containing protein</fullName>
    </recommendedName>
</protein>
<keyword evidence="2 4" id="KW-0863">Zinc-finger</keyword>
<evidence type="ECO:0000256" key="2">
    <source>
        <dbReference type="ARBA" id="ARBA00022771"/>
    </source>
</evidence>
<feature type="region of interest" description="Disordered" evidence="5">
    <location>
        <begin position="400"/>
        <end position="436"/>
    </location>
</feature>
<evidence type="ECO:0000313" key="8">
    <source>
        <dbReference type="Proteomes" id="UP000249390"/>
    </source>
</evidence>
<name>A0A328E3M7_9ASTE</name>
<feature type="compositionally biased region" description="Polar residues" evidence="5">
    <location>
        <begin position="589"/>
        <end position="619"/>
    </location>
</feature>
<feature type="region of interest" description="Disordered" evidence="5">
    <location>
        <begin position="588"/>
        <end position="619"/>
    </location>
</feature>
<feature type="compositionally biased region" description="Polar residues" evidence="5">
    <location>
        <begin position="634"/>
        <end position="655"/>
    </location>
</feature>
<gene>
    <name evidence="7" type="ORF">DM860_005387</name>
</gene>
<keyword evidence="8" id="KW-1185">Reference proteome</keyword>
<dbReference type="PANTHER" id="PTHR10782:SF4">
    <property type="entry name" value="TONALLI, ISOFORM E"/>
    <property type="match status" value="1"/>
</dbReference>
<dbReference type="EMBL" id="NQVE01000054">
    <property type="protein sequence ID" value="RAL51031.1"/>
    <property type="molecule type" value="Genomic_DNA"/>
</dbReference>
<dbReference type="Gene3D" id="3.30.40.10">
    <property type="entry name" value="Zinc/RING finger domain, C3HC4 (zinc finger)"/>
    <property type="match status" value="1"/>
</dbReference>
<dbReference type="InterPro" id="IPR013083">
    <property type="entry name" value="Znf_RING/FYVE/PHD"/>
</dbReference>
<evidence type="ECO:0000313" key="7">
    <source>
        <dbReference type="EMBL" id="RAL51031.1"/>
    </source>
</evidence>
<reference evidence="7 8" key="1">
    <citation type="submission" date="2018-06" db="EMBL/GenBank/DDBJ databases">
        <title>The Genome of Cuscuta australis (Dodder) Provides Insight into the Evolution of Plant Parasitism.</title>
        <authorList>
            <person name="Liu H."/>
        </authorList>
    </citation>
    <scope>NUCLEOTIDE SEQUENCE [LARGE SCALE GENOMIC DNA]</scope>
    <source>
        <strain evidence="8">cv. Yunnan</strain>
        <tissue evidence="7">Vines</tissue>
    </source>
</reference>
<evidence type="ECO:0000256" key="5">
    <source>
        <dbReference type="SAM" id="MobiDB-lite"/>
    </source>
</evidence>
<keyword evidence="3" id="KW-0862">Zinc</keyword>
<feature type="domain" description="SP-RING-type" evidence="6">
    <location>
        <begin position="303"/>
        <end position="384"/>
    </location>
</feature>
<feature type="compositionally biased region" description="Low complexity" evidence="5">
    <location>
        <begin position="890"/>
        <end position="901"/>
    </location>
</feature>
<dbReference type="CDD" id="cd16650">
    <property type="entry name" value="SP-RING_PIAS-like"/>
    <property type="match status" value="1"/>
</dbReference>
<dbReference type="AlphaFoldDB" id="A0A328E3M7"/>
<accession>A0A328E3M7</accession>
<feature type="region of interest" description="Disordered" evidence="5">
    <location>
        <begin position="700"/>
        <end position="827"/>
    </location>
</feature>
<dbReference type="GO" id="GO:0000785">
    <property type="term" value="C:chromatin"/>
    <property type="evidence" value="ECO:0007669"/>
    <property type="project" value="TreeGrafter"/>
</dbReference>
<feature type="region of interest" description="Disordered" evidence="5">
    <location>
        <begin position="634"/>
        <end position="686"/>
    </location>
</feature>
<evidence type="ECO:0000259" key="6">
    <source>
        <dbReference type="PROSITE" id="PS51044"/>
    </source>
</evidence>
<feature type="compositionally biased region" description="Polar residues" evidence="5">
    <location>
        <begin position="462"/>
        <end position="484"/>
    </location>
</feature>
<keyword evidence="1" id="KW-0479">Metal-binding</keyword>